<keyword evidence="3" id="KW-1185">Reference proteome</keyword>
<evidence type="ECO:0000313" key="2">
    <source>
        <dbReference type="EMBL" id="MCD9877908.1"/>
    </source>
</evidence>
<reference evidence="2" key="1">
    <citation type="submission" date="2021-12" db="EMBL/GenBank/DDBJ databases">
        <authorList>
            <person name="Lee J.-H."/>
            <person name="Kim S.-B."/>
        </authorList>
    </citation>
    <scope>NUCLEOTIDE SEQUENCE</scope>
    <source>
        <strain evidence="2">NR30</strain>
    </source>
</reference>
<dbReference type="Proteomes" id="UP001108029">
    <property type="component" value="Unassembled WGS sequence"/>
</dbReference>
<comment type="caution">
    <text evidence="2">The sequence shown here is derived from an EMBL/GenBank/DDBJ whole genome shotgun (WGS) entry which is preliminary data.</text>
</comment>
<sequence length="305" mass="33650">MSRFSQETLDAGSATRIAEGCARLFRETFADRLISAYALGSLAHGGFAPAVSDIDLGLVLTDRRHDDDRTVHRATRGLQEKDGFHQRLSVFWSSLPALRTDRDDGRFPAVDRLDLKNSGLLLLGEDVRQYVERPGARSLLTDSIRFALEVLATEPVLAEFHNPARLASDIRRFTKAVLLPLRFLYTADNADPGSTDDAIHHHLARTPSVAAELVRAATRARHGRPDSAEHRTELLHAGIVPLYVHYIDSCLPRLTPADSDLSQGLAHWRTRLLDRNNPDPAHRPPRADMPDQIIGHAAGTGPAPS</sequence>
<dbReference type="RefSeq" id="WP_232652093.1">
    <property type="nucleotide sequence ID" value="NZ_JAJSBI010000018.1"/>
</dbReference>
<accession>A0A9Q3VPW0</accession>
<evidence type="ECO:0008006" key="4">
    <source>
        <dbReference type="Google" id="ProtNLM"/>
    </source>
</evidence>
<protein>
    <recommendedName>
        <fullName evidence="4">Nucleotidyltransferase domain-containing protein</fullName>
    </recommendedName>
</protein>
<name>A0A9Q3VPW0_9ACTN</name>
<proteinExistence type="predicted"/>
<dbReference type="AlphaFoldDB" id="A0A9Q3VPW0"/>
<evidence type="ECO:0000256" key="1">
    <source>
        <dbReference type="SAM" id="MobiDB-lite"/>
    </source>
</evidence>
<feature type="compositionally biased region" description="Basic and acidic residues" evidence="1">
    <location>
        <begin position="272"/>
        <end position="289"/>
    </location>
</feature>
<organism evidence="2 3">
    <name type="scientific">Streptomyces guryensis</name>
    <dbReference type="NCBI Taxonomy" id="2886947"/>
    <lineage>
        <taxon>Bacteria</taxon>
        <taxon>Bacillati</taxon>
        <taxon>Actinomycetota</taxon>
        <taxon>Actinomycetes</taxon>
        <taxon>Kitasatosporales</taxon>
        <taxon>Streptomycetaceae</taxon>
        <taxon>Streptomyces</taxon>
    </lineage>
</organism>
<dbReference type="EMBL" id="JAJSBI010000018">
    <property type="protein sequence ID" value="MCD9877908.1"/>
    <property type="molecule type" value="Genomic_DNA"/>
</dbReference>
<feature type="region of interest" description="Disordered" evidence="1">
    <location>
        <begin position="272"/>
        <end position="305"/>
    </location>
</feature>
<evidence type="ECO:0000313" key="3">
    <source>
        <dbReference type="Proteomes" id="UP001108029"/>
    </source>
</evidence>
<gene>
    <name evidence="2" type="ORF">LJ657_30655</name>
</gene>